<dbReference type="HOGENOM" id="CLU_1960038_0_0_1"/>
<dbReference type="Proteomes" id="UP000006753">
    <property type="component" value="Unassembled WGS sequence"/>
</dbReference>
<dbReference type="GeneID" id="18758293"/>
<gene>
    <name evidence="1" type="ORF">MBM_02358</name>
</gene>
<protein>
    <submittedName>
        <fullName evidence="1">Uncharacterized protein</fullName>
    </submittedName>
</protein>
<dbReference type="AlphaFoldDB" id="K1X1N4"/>
<sequence length="128" mass="15039">MSSTNYNDRATRYEQLRAETKRLEGRVYARIRTQDDSTGALVIQEHRAPARGEANVYGKVIPQHKEDLYYQDWEAVTPRGQLHAPNTYLKTEHRLNEGPTKETLRKWGVELIPRQQRTFTEEPEEVEQ</sequence>
<dbReference type="KEGG" id="mbe:MBM_02358"/>
<evidence type="ECO:0000313" key="2">
    <source>
        <dbReference type="Proteomes" id="UP000006753"/>
    </source>
</evidence>
<dbReference type="InParanoid" id="K1X1N4"/>
<evidence type="ECO:0000313" key="1">
    <source>
        <dbReference type="EMBL" id="EKD19121.1"/>
    </source>
</evidence>
<reference evidence="1 2" key="1">
    <citation type="journal article" date="2012" name="BMC Genomics">
        <title>Sequencing the genome of Marssonina brunnea reveals fungus-poplar co-evolution.</title>
        <authorList>
            <person name="Zhu S."/>
            <person name="Cao Y.-Z."/>
            <person name="Jiang C."/>
            <person name="Tan B.-Y."/>
            <person name="Wang Z."/>
            <person name="Feng S."/>
            <person name="Zhang L."/>
            <person name="Su X.-H."/>
            <person name="Brejova B."/>
            <person name="Vinar T."/>
            <person name="Xu M."/>
            <person name="Wang M.-X."/>
            <person name="Zhang S.-G."/>
            <person name="Huang M.-R."/>
            <person name="Wu R."/>
            <person name="Zhou Y."/>
        </authorList>
    </citation>
    <scope>NUCLEOTIDE SEQUENCE [LARGE SCALE GENOMIC DNA]</scope>
    <source>
        <strain evidence="1 2">MB_m1</strain>
    </source>
</reference>
<dbReference type="EMBL" id="JH921431">
    <property type="protein sequence ID" value="EKD19121.1"/>
    <property type="molecule type" value="Genomic_DNA"/>
</dbReference>
<organism evidence="1 2">
    <name type="scientific">Marssonina brunnea f. sp. multigermtubi (strain MB_m1)</name>
    <name type="common">Marssonina leaf spot fungus</name>
    <dbReference type="NCBI Taxonomy" id="1072389"/>
    <lineage>
        <taxon>Eukaryota</taxon>
        <taxon>Fungi</taxon>
        <taxon>Dikarya</taxon>
        <taxon>Ascomycota</taxon>
        <taxon>Pezizomycotina</taxon>
        <taxon>Leotiomycetes</taxon>
        <taxon>Helotiales</taxon>
        <taxon>Drepanopezizaceae</taxon>
        <taxon>Drepanopeziza</taxon>
    </lineage>
</organism>
<proteinExistence type="predicted"/>
<keyword evidence="2" id="KW-1185">Reference proteome</keyword>
<dbReference type="OrthoDB" id="10273973at2759"/>
<accession>K1X1N4</accession>
<name>K1X1N4_MARBU</name>